<evidence type="ECO:0000256" key="4">
    <source>
        <dbReference type="ARBA" id="ARBA00022692"/>
    </source>
</evidence>
<keyword evidence="4 7" id="KW-0812">Transmembrane</keyword>
<accession>A0A0G3I3G6</accession>
<dbReference type="InterPro" id="IPR002010">
    <property type="entry name" value="T3SS_IM_R"/>
</dbReference>
<dbReference type="RefSeq" id="WP_047264376.1">
    <property type="nucleotide sequence ID" value="NZ_CP004021.1"/>
</dbReference>
<gene>
    <name evidence="8" type="ORF">G293_03790</name>
</gene>
<evidence type="ECO:0000256" key="3">
    <source>
        <dbReference type="ARBA" id="ARBA00022475"/>
    </source>
</evidence>
<dbReference type="EMBL" id="CP004021">
    <property type="protein sequence ID" value="AKK20384.1"/>
    <property type="molecule type" value="Genomic_DNA"/>
</dbReference>
<dbReference type="PANTHER" id="PTHR30065">
    <property type="entry name" value="FLAGELLAR BIOSYNTHETIC PROTEIN FLIR"/>
    <property type="match status" value="1"/>
</dbReference>
<evidence type="ECO:0000313" key="8">
    <source>
        <dbReference type="EMBL" id="AKK20384.1"/>
    </source>
</evidence>
<dbReference type="AlphaFoldDB" id="A0A0G3I3G6"/>
<protein>
    <submittedName>
        <fullName evidence="8">Flagellar biosynthesis protein FliR</fullName>
    </submittedName>
</protein>
<dbReference type="Pfam" id="PF01311">
    <property type="entry name" value="Bac_export_1"/>
    <property type="match status" value="1"/>
</dbReference>
<comment type="similarity">
    <text evidence="2">Belongs to the FliR/MopE/SpaR family.</text>
</comment>
<feature type="transmembrane region" description="Helical" evidence="7">
    <location>
        <begin position="32"/>
        <end position="55"/>
    </location>
</feature>
<feature type="transmembrane region" description="Helical" evidence="7">
    <location>
        <begin position="67"/>
        <end position="86"/>
    </location>
</feature>
<sequence>MIIPPEIIIMSLFLIVCRIGSCMMLLPGLSMAYIPMQVRLCFAMAFSIVLLPFLWDTIDIQNFEDRSYYLKLVMLELFLGCVYGLSIRVYTLGLQFVGGVISTAIGLNLQPSMGISDSMSETPFSSFIGIIGLLALWVTDFHHYIFEALVKSYGTIAIGKEVDFNGIFFSFVDMLRMTFIIMLRLSGPFLFFCIVFNISIGLLNKLVPQIPVYFISTPYLIGLGSLFLYLLIENIVHNFARSFLYGVF</sequence>
<keyword evidence="5 7" id="KW-1133">Transmembrane helix</keyword>
<keyword evidence="8" id="KW-0282">Flagellum</keyword>
<dbReference type="Proteomes" id="UP000035503">
    <property type="component" value="Chromosome"/>
</dbReference>
<feature type="transmembrane region" description="Helical" evidence="7">
    <location>
        <begin position="7"/>
        <end position="26"/>
    </location>
</feature>
<feature type="transmembrane region" description="Helical" evidence="7">
    <location>
        <begin position="189"/>
        <end position="207"/>
    </location>
</feature>
<name>A0A0G3I3G6_LIBAF</name>
<dbReference type="KEGG" id="lau:G293_03790"/>
<dbReference type="PANTHER" id="PTHR30065:SF8">
    <property type="entry name" value="FLAGELLAR BIOSYNTHETIC PROTEIN FLIR"/>
    <property type="match status" value="1"/>
</dbReference>
<dbReference type="GO" id="GO:0005886">
    <property type="term" value="C:plasma membrane"/>
    <property type="evidence" value="ECO:0007669"/>
    <property type="project" value="UniProtKB-SubCell"/>
</dbReference>
<feature type="transmembrane region" description="Helical" evidence="7">
    <location>
        <begin position="122"/>
        <end position="144"/>
    </location>
</feature>
<evidence type="ECO:0000256" key="7">
    <source>
        <dbReference type="SAM" id="Phobius"/>
    </source>
</evidence>
<feature type="transmembrane region" description="Helical" evidence="7">
    <location>
        <begin position="213"/>
        <end position="232"/>
    </location>
</feature>
<dbReference type="STRING" id="1277257.G293_03790"/>
<keyword evidence="8" id="KW-0966">Cell projection</keyword>
<evidence type="ECO:0000256" key="6">
    <source>
        <dbReference type="ARBA" id="ARBA00023136"/>
    </source>
</evidence>
<keyword evidence="9" id="KW-1185">Reference proteome</keyword>
<dbReference type="PRINTS" id="PR00953">
    <property type="entry name" value="TYPE3IMRPROT"/>
</dbReference>
<evidence type="ECO:0000256" key="1">
    <source>
        <dbReference type="ARBA" id="ARBA00004651"/>
    </source>
</evidence>
<evidence type="ECO:0000313" key="9">
    <source>
        <dbReference type="Proteomes" id="UP000035503"/>
    </source>
</evidence>
<keyword evidence="6 7" id="KW-0472">Membrane</keyword>
<keyword evidence="8" id="KW-0969">Cilium</keyword>
<evidence type="ECO:0000256" key="2">
    <source>
        <dbReference type="ARBA" id="ARBA00009772"/>
    </source>
</evidence>
<comment type="subcellular location">
    <subcellularLocation>
        <location evidence="1">Cell membrane</location>
        <topology evidence="1">Multi-pass membrane protein</topology>
    </subcellularLocation>
</comment>
<reference evidence="8 9" key="1">
    <citation type="journal article" date="2015" name="Genome Announc.">
        <title>Complete Genome Sequence of 'Candidatus Liberibacter africanus,' a Bacterium Associated with Citrus Huanglongbing.</title>
        <authorList>
            <person name="Lin H."/>
            <person name="Pietersen G."/>
            <person name="Han C."/>
            <person name="Read D.A."/>
            <person name="Lou B."/>
            <person name="Gupta G."/>
            <person name="Civerolo E.L."/>
        </authorList>
    </citation>
    <scope>NUCLEOTIDE SEQUENCE [LARGE SCALE GENOMIC DNA]</scope>
    <source>
        <strain evidence="8 9">PTSAPSY</strain>
    </source>
</reference>
<dbReference type="PATRIC" id="fig|1277257.4.peg.813"/>
<evidence type="ECO:0000256" key="5">
    <source>
        <dbReference type="ARBA" id="ARBA00022989"/>
    </source>
</evidence>
<keyword evidence="3" id="KW-1003">Cell membrane</keyword>
<dbReference type="OrthoDB" id="9779817at2"/>
<dbReference type="GO" id="GO:0006605">
    <property type="term" value="P:protein targeting"/>
    <property type="evidence" value="ECO:0007669"/>
    <property type="project" value="InterPro"/>
</dbReference>
<organism evidence="8 9">
    <name type="scientific">Candidatus Liberibacter africanus PTSAPSY</name>
    <dbReference type="NCBI Taxonomy" id="1277257"/>
    <lineage>
        <taxon>Bacteria</taxon>
        <taxon>Pseudomonadati</taxon>
        <taxon>Pseudomonadota</taxon>
        <taxon>Alphaproteobacteria</taxon>
        <taxon>Hyphomicrobiales</taxon>
        <taxon>Rhizobiaceae</taxon>
        <taxon>Liberibacter</taxon>
    </lineage>
</organism>
<proteinExistence type="inferred from homology"/>